<gene>
    <name evidence="7" type="ORF">QH73_0020470</name>
</gene>
<dbReference type="Gene3D" id="3.30.1490.20">
    <property type="entry name" value="ATP-grasp fold, A domain"/>
    <property type="match status" value="1"/>
</dbReference>
<keyword evidence="1 7" id="KW-0436">Ligase</keyword>
<keyword evidence="2" id="KW-0479">Metal-binding</keyword>
<sequence length="397" mass="42882">MDLLEYQAKEWFREIGIPVLPSQRIDRPRDLKGLKIPYPVVLKSQVRTGGRGKAGGVKIVTNTIDAIAAAQTIFNLPILGEFPEVLLAEAKYNSDREFYLAIVIDAVARRPLLLGSTQGGVDVESNPEALQQVVVEREFSPFYARRLAVKMGLQGDALGSVSAIVEKMYGLFVQKDLDLIEINPLGVSSTGELMALDGKVTVNDQAIARHPDILMMAEKKASRPNGYPSVAQVGKWNEVDKSGNIAILGNGAGLLMATLDLIAAASHRKPSVCLNVGHGRIGANGGLNFCDRVTQGLELIAQDKSIHAILVNILCSVPTTVEVAEAIATFVQQHDNKTHKTRSHAQYPKLVVRLAGTDLADAKAKLDAVQVSSMEDLDEAIAQVVRVAKSSLPRRSE</sequence>
<organism evidence="7 8">
    <name type="scientific">Scytonema millei VB511283</name>
    <dbReference type="NCBI Taxonomy" id="1245923"/>
    <lineage>
        <taxon>Bacteria</taxon>
        <taxon>Bacillati</taxon>
        <taxon>Cyanobacteriota</taxon>
        <taxon>Cyanophyceae</taxon>
        <taxon>Nostocales</taxon>
        <taxon>Scytonemataceae</taxon>
        <taxon>Scytonema</taxon>
    </lineage>
</organism>
<dbReference type="GO" id="GO:0006099">
    <property type="term" value="P:tricarboxylic acid cycle"/>
    <property type="evidence" value="ECO:0007669"/>
    <property type="project" value="InterPro"/>
</dbReference>
<dbReference type="Proteomes" id="UP000031532">
    <property type="component" value="Unassembled WGS sequence"/>
</dbReference>
<keyword evidence="4" id="KW-0460">Magnesium</keyword>
<dbReference type="InterPro" id="IPR016102">
    <property type="entry name" value="Succinyl-CoA_synth-like"/>
</dbReference>
<keyword evidence="5" id="KW-0067">ATP-binding</keyword>
<proteinExistence type="predicted"/>
<dbReference type="GO" id="GO:0005829">
    <property type="term" value="C:cytosol"/>
    <property type="evidence" value="ECO:0007669"/>
    <property type="project" value="TreeGrafter"/>
</dbReference>
<dbReference type="SUPFAM" id="SSF56059">
    <property type="entry name" value="Glutathione synthetase ATP-binding domain-like"/>
    <property type="match status" value="1"/>
</dbReference>
<accession>A0A9X5E8Q4</accession>
<dbReference type="GO" id="GO:0006104">
    <property type="term" value="P:succinyl-CoA metabolic process"/>
    <property type="evidence" value="ECO:0007669"/>
    <property type="project" value="TreeGrafter"/>
</dbReference>
<dbReference type="Pfam" id="PF00549">
    <property type="entry name" value="Ligase_CoA"/>
    <property type="match status" value="1"/>
</dbReference>
<dbReference type="InterPro" id="IPR005809">
    <property type="entry name" value="Succ_CoA_ligase-like_bsu"/>
</dbReference>
<reference evidence="7 8" key="1">
    <citation type="journal article" date="2015" name="Genome Announc.">
        <title>Draft Genome Sequence of the Terrestrial Cyanobacterium Scytonema millei VB511283, Isolated from Eastern India.</title>
        <authorList>
            <person name="Sen D."/>
            <person name="Chandrababunaidu M.M."/>
            <person name="Singh D."/>
            <person name="Sanghi N."/>
            <person name="Ghorai A."/>
            <person name="Mishra G.P."/>
            <person name="Madduluri M."/>
            <person name="Adhikary S.P."/>
            <person name="Tripathy S."/>
        </authorList>
    </citation>
    <scope>NUCLEOTIDE SEQUENCE [LARGE SCALE GENOMIC DNA]</scope>
    <source>
        <strain evidence="7 8">VB511283</strain>
    </source>
</reference>
<dbReference type="AlphaFoldDB" id="A0A9X5E8Q4"/>
<dbReference type="EMBL" id="JTJC03000006">
    <property type="protein sequence ID" value="NHC36981.1"/>
    <property type="molecule type" value="Genomic_DNA"/>
</dbReference>
<feature type="domain" description="ATP-grasp" evidence="6">
    <location>
        <begin position="9"/>
        <end position="211"/>
    </location>
</feature>
<dbReference type="PIRSF" id="PIRSF001554">
    <property type="entry name" value="SucCS_beta"/>
    <property type="match status" value="1"/>
</dbReference>
<keyword evidence="8" id="KW-1185">Reference proteome</keyword>
<dbReference type="Gene3D" id="3.40.50.261">
    <property type="entry name" value="Succinyl-CoA synthetase domains"/>
    <property type="match status" value="1"/>
</dbReference>
<evidence type="ECO:0000256" key="5">
    <source>
        <dbReference type="PROSITE-ProRule" id="PRU00409"/>
    </source>
</evidence>
<dbReference type="InterPro" id="IPR011761">
    <property type="entry name" value="ATP-grasp"/>
</dbReference>
<keyword evidence="3 5" id="KW-0547">Nucleotide-binding</keyword>
<evidence type="ECO:0000313" key="8">
    <source>
        <dbReference type="Proteomes" id="UP000031532"/>
    </source>
</evidence>
<dbReference type="GO" id="GO:0004775">
    <property type="term" value="F:succinate-CoA ligase (ADP-forming) activity"/>
    <property type="evidence" value="ECO:0007669"/>
    <property type="project" value="TreeGrafter"/>
</dbReference>
<name>A0A9X5E8Q4_9CYAN</name>
<evidence type="ECO:0000256" key="2">
    <source>
        <dbReference type="ARBA" id="ARBA00022723"/>
    </source>
</evidence>
<evidence type="ECO:0000256" key="1">
    <source>
        <dbReference type="ARBA" id="ARBA00022598"/>
    </source>
</evidence>
<dbReference type="GO" id="GO:0046872">
    <property type="term" value="F:metal ion binding"/>
    <property type="evidence" value="ECO:0007669"/>
    <property type="project" value="UniProtKB-KW"/>
</dbReference>
<evidence type="ECO:0000313" key="7">
    <source>
        <dbReference type="EMBL" id="NHC36981.1"/>
    </source>
</evidence>
<dbReference type="GO" id="GO:0005524">
    <property type="term" value="F:ATP binding"/>
    <property type="evidence" value="ECO:0007669"/>
    <property type="project" value="UniProtKB-UniRule"/>
</dbReference>
<dbReference type="PROSITE" id="PS50975">
    <property type="entry name" value="ATP_GRASP"/>
    <property type="match status" value="1"/>
</dbReference>
<dbReference type="InterPro" id="IPR005811">
    <property type="entry name" value="SUCC_ACL_C"/>
</dbReference>
<dbReference type="PANTHER" id="PTHR11815">
    <property type="entry name" value="SUCCINYL-COA SYNTHETASE BETA CHAIN"/>
    <property type="match status" value="1"/>
</dbReference>
<dbReference type="InterPro" id="IPR013650">
    <property type="entry name" value="ATP-grasp_succ-CoA_synth-type"/>
</dbReference>
<dbReference type="InterPro" id="IPR013815">
    <property type="entry name" value="ATP_grasp_subdomain_1"/>
</dbReference>
<dbReference type="Gene3D" id="3.30.470.20">
    <property type="entry name" value="ATP-grasp fold, B domain"/>
    <property type="match status" value="1"/>
</dbReference>
<comment type="caution">
    <text evidence="7">The sequence shown here is derived from an EMBL/GenBank/DDBJ whole genome shotgun (WGS) entry which is preliminary data.</text>
</comment>
<evidence type="ECO:0000259" key="6">
    <source>
        <dbReference type="PROSITE" id="PS50975"/>
    </source>
</evidence>
<dbReference type="RefSeq" id="WP_039714006.1">
    <property type="nucleotide sequence ID" value="NZ_JTJC03000006.1"/>
</dbReference>
<dbReference type="GO" id="GO:0042709">
    <property type="term" value="C:succinate-CoA ligase complex"/>
    <property type="evidence" value="ECO:0007669"/>
    <property type="project" value="TreeGrafter"/>
</dbReference>
<dbReference type="Pfam" id="PF08442">
    <property type="entry name" value="ATP-grasp_2"/>
    <property type="match status" value="1"/>
</dbReference>
<dbReference type="OrthoDB" id="9802602at2"/>
<evidence type="ECO:0000256" key="3">
    <source>
        <dbReference type="ARBA" id="ARBA00022741"/>
    </source>
</evidence>
<protein>
    <submittedName>
        <fullName evidence="7">Succinate--CoA ligase subunit beta</fullName>
    </submittedName>
</protein>
<dbReference type="PANTHER" id="PTHR11815:SF10">
    <property type="entry name" value="SUCCINATE--COA LIGASE [GDP-FORMING] SUBUNIT BETA, MITOCHONDRIAL"/>
    <property type="match status" value="1"/>
</dbReference>
<evidence type="ECO:0000256" key="4">
    <source>
        <dbReference type="ARBA" id="ARBA00022842"/>
    </source>
</evidence>
<dbReference type="SUPFAM" id="SSF52210">
    <property type="entry name" value="Succinyl-CoA synthetase domains"/>
    <property type="match status" value="1"/>
</dbReference>